<dbReference type="GO" id="GO:0003777">
    <property type="term" value="F:microtubule motor activity"/>
    <property type="evidence" value="ECO:0007669"/>
    <property type="project" value="InterPro"/>
</dbReference>
<sequence>MQNDAIWSVLRVVDLAGAQHTRGTSGEFLDESRKINLGLSSMYRVLRGRVSWDKAMTRSGFRDSKLTKLMQPIFDRSSNTHMLFCMSPAKCCVVETSLPTYYFSDSLSVNSYIPRYSICSERSEMSWSESIEERDVLKMVLEWVETRKANDVNLATLVEKLKEKVDVLDRERTELSEENAKLREQMRSLQSTVNNLRNELSECHQVGRESREVIEELETMV</sequence>
<dbReference type="InterPro" id="IPR027640">
    <property type="entry name" value="Kinesin-like_fam"/>
</dbReference>
<dbReference type="InterPro" id="IPR001752">
    <property type="entry name" value="Kinesin_motor_dom"/>
</dbReference>
<gene>
    <name evidence="4" type="ORF">GSBLH_T00006914001</name>
</gene>
<dbReference type="GO" id="GO:0005524">
    <property type="term" value="F:ATP binding"/>
    <property type="evidence" value="ECO:0007669"/>
    <property type="project" value="InterPro"/>
</dbReference>
<reference evidence="4" key="1">
    <citation type="submission" date="2010-02" db="EMBL/GenBank/DDBJ databases">
        <title>Sequencing and annotation of the Blastocystis hominis genome.</title>
        <authorList>
            <person name="Wincker P."/>
        </authorList>
    </citation>
    <scope>NUCLEOTIDE SEQUENCE</scope>
    <source>
        <strain evidence="4">Singapore isolate B</strain>
    </source>
</reference>
<proteinExistence type="inferred from homology"/>
<evidence type="ECO:0000256" key="2">
    <source>
        <dbReference type="SAM" id="Coils"/>
    </source>
</evidence>
<dbReference type="PROSITE" id="PS50067">
    <property type="entry name" value="KINESIN_MOTOR_2"/>
    <property type="match status" value="1"/>
</dbReference>
<keyword evidence="2" id="KW-0175">Coiled coil</keyword>
<keyword evidence="5" id="KW-1185">Reference proteome</keyword>
<comment type="caution">
    <text evidence="1">Lacks conserved residue(s) required for the propagation of feature annotation.</text>
</comment>
<organism evidence="4">
    <name type="scientific">Blastocystis hominis</name>
    <dbReference type="NCBI Taxonomy" id="12968"/>
    <lineage>
        <taxon>Eukaryota</taxon>
        <taxon>Sar</taxon>
        <taxon>Stramenopiles</taxon>
        <taxon>Bigyra</taxon>
        <taxon>Opalozoa</taxon>
        <taxon>Opalinata</taxon>
        <taxon>Blastocystidae</taxon>
        <taxon>Blastocystis</taxon>
    </lineage>
</organism>
<comment type="similarity">
    <text evidence="1">Belongs to the TRAFAC class myosin-kinesin ATPase superfamily. Kinesin family.</text>
</comment>
<dbReference type="GO" id="GO:0016887">
    <property type="term" value="F:ATP hydrolysis activity"/>
    <property type="evidence" value="ECO:0007669"/>
    <property type="project" value="TreeGrafter"/>
</dbReference>
<dbReference type="GO" id="GO:0005874">
    <property type="term" value="C:microtubule"/>
    <property type="evidence" value="ECO:0007669"/>
    <property type="project" value="TreeGrafter"/>
</dbReference>
<protein>
    <recommendedName>
        <fullName evidence="3">Kinesin motor domain-containing protein</fullName>
    </recommendedName>
</protein>
<name>D8MBC6_BLAHO</name>
<dbReference type="InterPro" id="IPR036961">
    <property type="entry name" value="Kinesin_motor_dom_sf"/>
</dbReference>
<dbReference type="PANTHER" id="PTHR24115">
    <property type="entry name" value="KINESIN-RELATED"/>
    <property type="match status" value="1"/>
</dbReference>
<dbReference type="Pfam" id="PF00225">
    <property type="entry name" value="Kinesin"/>
    <property type="match status" value="1"/>
</dbReference>
<accession>D8MBC6</accession>
<dbReference type="InParanoid" id="D8MBC6"/>
<dbReference type="GO" id="GO:0007018">
    <property type="term" value="P:microtubule-based movement"/>
    <property type="evidence" value="ECO:0007669"/>
    <property type="project" value="InterPro"/>
</dbReference>
<dbReference type="GO" id="GO:0005871">
    <property type="term" value="C:kinesin complex"/>
    <property type="evidence" value="ECO:0007669"/>
    <property type="project" value="TreeGrafter"/>
</dbReference>
<feature type="domain" description="Kinesin motor" evidence="3">
    <location>
        <begin position="1"/>
        <end position="110"/>
    </location>
</feature>
<feature type="coiled-coil region" evidence="2">
    <location>
        <begin position="158"/>
        <end position="206"/>
    </location>
</feature>
<dbReference type="PRINTS" id="PR00380">
    <property type="entry name" value="KINESINHEAVY"/>
</dbReference>
<dbReference type="RefSeq" id="XP_012899413.1">
    <property type="nucleotide sequence ID" value="XM_013043959.1"/>
</dbReference>
<dbReference type="SUPFAM" id="SSF52540">
    <property type="entry name" value="P-loop containing nucleoside triphosphate hydrolases"/>
    <property type="match status" value="1"/>
</dbReference>
<dbReference type="EMBL" id="FN668691">
    <property type="protein sequence ID" value="CBK25365.2"/>
    <property type="molecule type" value="Genomic_DNA"/>
</dbReference>
<dbReference type="InterPro" id="IPR027417">
    <property type="entry name" value="P-loop_NTPase"/>
</dbReference>
<evidence type="ECO:0000313" key="5">
    <source>
        <dbReference type="Proteomes" id="UP000008312"/>
    </source>
</evidence>
<dbReference type="GO" id="GO:0008017">
    <property type="term" value="F:microtubule binding"/>
    <property type="evidence" value="ECO:0007669"/>
    <property type="project" value="InterPro"/>
</dbReference>
<dbReference type="OrthoDB" id="45242at2759"/>
<evidence type="ECO:0000313" key="4">
    <source>
        <dbReference type="EMBL" id="CBK25365.2"/>
    </source>
</evidence>
<evidence type="ECO:0000256" key="1">
    <source>
        <dbReference type="PROSITE-ProRule" id="PRU00283"/>
    </source>
</evidence>
<evidence type="ECO:0000259" key="3">
    <source>
        <dbReference type="PROSITE" id="PS50067"/>
    </source>
</evidence>
<dbReference type="Gene3D" id="3.40.850.10">
    <property type="entry name" value="Kinesin motor domain"/>
    <property type="match status" value="1"/>
</dbReference>
<dbReference type="GeneID" id="24923038"/>
<dbReference type="AlphaFoldDB" id="D8MBC6"/>
<dbReference type="Proteomes" id="UP000008312">
    <property type="component" value="Unassembled WGS sequence"/>
</dbReference>